<feature type="region of interest" description="Disordered" evidence="1">
    <location>
        <begin position="1"/>
        <end position="83"/>
    </location>
</feature>
<keyword evidence="3" id="KW-1185">Reference proteome</keyword>
<feature type="compositionally biased region" description="Acidic residues" evidence="1">
    <location>
        <begin position="39"/>
        <end position="65"/>
    </location>
</feature>
<organism evidence="2 3">
    <name type="scientific">Xenoophorus captivus</name>
    <dbReference type="NCBI Taxonomy" id="1517983"/>
    <lineage>
        <taxon>Eukaryota</taxon>
        <taxon>Metazoa</taxon>
        <taxon>Chordata</taxon>
        <taxon>Craniata</taxon>
        <taxon>Vertebrata</taxon>
        <taxon>Euteleostomi</taxon>
        <taxon>Actinopterygii</taxon>
        <taxon>Neopterygii</taxon>
        <taxon>Teleostei</taxon>
        <taxon>Neoteleostei</taxon>
        <taxon>Acanthomorphata</taxon>
        <taxon>Ovalentaria</taxon>
        <taxon>Atherinomorphae</taxon>
        <taxon>Cyprinodontiformes</taxon>
        <taxon>Goodeidae</taxon>
        <taxon>Xenoophorus</taxon>
    </lineage>
</organism>
<accession>A0ABV0QNG4</accession>
<name>A0ABV0QNG4_9TELE</name>
<dbReference type="EMBL" id="JAHRIN010017255">
    <property type="protein sequence ID" value="MEQ2197007.1"/>
    <property type="molecule type" value="Genomic_DNA"/>
</dbReference>
<feature type="compositionally biased region" description="Acidic residues" evidence="1">
    <location>
        <begin position="1"/>
        <end position="13"/>
    </location>
</feature>
<dbReference type="Proteomes" id="UP001434883">
    <property type="component" value="Unassembled WGS sequence"/>
</dbReference>
<protein>
    <submittedName>
        <fullName evidence="2">Uncharacterized protein</fullName>
    </submittedName>
</protein>
<evidence type="ECO:0000313" key="2">
    <source>
        <dbReference type="EMBL" id="MEQ2197007.1"/>
    </source>
</evidence>
<gene>
    <name evidence="2" type="ORF">XENOCAPTIV_020796</name>
</gene>
<proteinExistence type="predicted"/>
<evidence type="ECO:0000313" key="3">
    <source>
        <dbReference type="Proteomes" id="UP001434883"/>
    </source>
</evidence>
<comment type="caution">
    <text evidence="2">The sequence shown here is derived from an EMBL/GenBank/DDBJ whole genome shotgun (WGS) entry which is preliminary data.</text>
</comment>
<evidence type="ECO:0000256" key="1">
    <source>
        <dbReference type="SAM" id="MobiDB-lite"/>
    </source>
</evidence>
<reference evidence="2 3" key="1">
    <citation type="submission" date="2021-06" db="EMBL/GenBank/DDBJ databases">
        <authorList>
            <person name="Palmer J.M."/>
        </authorList>
    </citation>
    <scope>NUCLEOTIDE SEQUENCE [LARGE SCALE GENOMIC DNA]</scope>
    <source>
        <strain evidence="2 3">XC_2019</strain>
        <tissue evidence="2">Muscle</tissue>
    </source>
</reference>
<sequence>MAEREADMEEDAGDLPAREGDNDSDREEDEGLFFWMVNEDMEEDDEDDEVEDEQPVDTEASESFELDTPAERSGQHAIPQSSSRLCYSRKQRLCVRWSIQGDAWLYCVSRNEWKPFKHSHTESPRLEEIHRITHLSVLCRK</sequence>